<dbReference type="GO" id="GO:0050660">
    <property type="term" value="F:flavin adenine dinucleotide binding"/>
    <property type="evidence" value="ECO:0007669"/>
    <property type="project" value="TreeGrafter"/>
</dbReference>
<keyword evidence="1" id="KW-0560">Oxidoreductase</keyword>
<sequence>MKEKSENTRLHYDTIIVGGGQAGLSVSYNLQKRGISHIIFEKNRIGHSWRNDRWDSFCLVTPNWQCQLPDFPYQGDDPQGFMLKDEIVAYIEAFAKKVDAPVMEGVAVNRVWRGEQGKLHVSSSAGEFSADHLVVATGGYDIPIVPDYAHSLPKHITQIHSVNYRNPDQLPAGEVLVVGTGQSGVQLMEDLHLAGRKVHLAVGSAPRSPRMYRGRETTEWLFDLGFYQLTIDRHPLGDEAKHKTNHYLTGRGGGHEIDLRQFALEGVKLYGSMANIDGNKLEFLPDLTKNLDDADEIYVNIRNDIDRYIAEHNIDAPVEPPFRKVWEPEFDPISIDAYAENITSIIWAIGFRPNYRWIELSAFDGRGFPQYDRGVSNVDGLYFIGLPWLHTWGSGRFLGIADDAQYLADVIQRKLAVKAVVEI</sequence>
<dbReference type="PANTHER" id="PTHR43539:SF78">
    <property type="entry name" value="FLAVIN-CONTAINING MONOOXYGENASE"/>
    <property type="match status" value="1"/>
</dbReference>
<dbReference type="InterPro" id="IPR036188">
    <property type="entry name" value="FAD/NAD-bd_sf"/>
</dbReference>
<accession>A0A140E482</accession>
<dbReference type="RefSeq" id="WP_036272188.1">
    <property type="nucleotide sequence ID" value="NZ_CP014476.1"/>
</dbReference>
<dbReference type="EMBL" id="CP014476">
    <property type="protein sequence ID" value="AMK75206.1"/>
    <property type="molecule type" value="Genomic_DNA"/>
</dbReference>
<dbReference type="Proteomes" id="UP000030512">
    <property type="component" value="Chromosome"/>
</dbReference>
<reference evidence="2 3" key="1">
    <citation type="journal article" date="2015" name="Environ. Microbiol.">
        <title>Methane oxidation coupled to nitrate reduction under hypoxia by the Gammaproteobacterium Methylomonas denitrificans, sp. nov. type strain FJG1.</title>
        <authorList>
            <person name="Kits K.D."/>
            <person name="Klotz M.G."/>
            <person name="Stein L.Y."/>
        </authorList>
    </citation>
    <scope>NUCLEOTIDE SEQUENCE [LARGE SCALE GENOMIC DNA]</scope>
    <source>
        <strain evidence="2 3">FJG1</strain>
    </source>
</reference>
<dbReference type="InterPro" id="IPR024000">
    <property type="entry name" value="CHP04046_FMN-dependent"/>
</dbReference>
<keyword evidence="3" id="KW-1185">Reference proteome</keyword>
<name>A0A140E482_9GAMM</name>
<evidence type="ECO:0000313" key="3">
    <source>
        <dbReference type="Proteomes" id="UP000030512"/>
    </source>
</evidence>
<dbReference type="Pfam" id="PF13738">
    <property type="entry name" value="Pyr_redox_3"/>
    <property type="match status" value="1"/>
</dbReference>
<dbReference type="PRINTS" id="PR00368">
    <property type="entry name" value="FADPNR"/>
</dbReference>
<gene>
    <name evidence="2" type="ORF">JT25_001680</name>
</gene>
<dbReference type="SUPFAM" id="SSF51905">
    <property type="entry name" value="FAD/NAD(P)-binding domain"/>
    <property type="match status" value="1"/>
</dbReference>
<organism evidence="2 3">
    <name type="scientific">Methylomonas denitrificans</name>
    <dbReference type="NCBI Taxonomy" id="1538553"/>
    <lineage>
        <taxon>Bacteria</taxon>
        <taxon>Pseudomonadati</taxon>
        <taxon>Pseudomonadota</taxon>
        <taxon>Gammaproteobacteria</taxon>
        <taxon>Methylococcales</taxon>
        <taxon>Methylococcaceae</taxon>
        <taxon>Methylomonas</taxon>
    </lineage>
</organism>
<dbReference type="InterPro" id="IPR050982">
    <property type="entry name" value="Auxin_biosynth/cation_transpt"/>
</dbReference>
<dbReference type="PANTHER" id="PTHR43539">
    <property type="entry name" value="FLAVIN-BINDING MONOOXYGENASE-LIKE PROTEIN (AFU_ORTHOLOGUE AFUA_4G09220)"/>
    <property type="match status" value="1"/>
</dbReference>
<dbReference type="STRING" id="1538553.JT25_001680"/>
<dbReference type="NCBIfam" id="TIGR04046">
    <property type="entry name" value="MSMEG_0569_nitr"/>
    <property type="match status" value="1"/>
</dbReference>
<evidence type="ECO:0000313" key="2">
    <source>
        <dbReference type="EMBL" id="AMK75206.1"/>
    </source>
</evidence>
<dbReference type="PRINTS" id="PR00411">
    <property type="entry name" value="PNDRDTASEI"/>
</dbReference>
<dbReference type="KEGG" id="mdn:JT25_001680"/>
<protein>
    <submittedName>
        <fullName evidence="2">FAD-dependent oxidoreductase</fullName>
    </submittedName>
</protein>
<evidence type="ECO:0000256" key="1">
    <source>
        <dbReference type="ARBA" id="ARBA00023002"/>
    </source>
</evidence>
<dbReference type="AlphaFoldDB" id="A0A140E482"/>
<dbReference type="Gene3D" id="3.50.50.60">
    <property type="entry name" value="FAD/NAD(P)-binding domain"/>
    <property type="match status" value="2"/>
</dbReference>
<dbReference type="OrthoDB" id="9773233at2"/>
<proteinExistence type="predicted"/>
<dbReference type="GO" id="GO:0004497">
    <property type="term" value="F:monooxygenase activity"/>
    <property type="evidence" value="ECO:0007669"/>
    <property type="project" value="TreeGrafter"/>
</dbReference>